<reference evidence="1 2" key="1">
    <citation type="submission" date="2018-06" db="EMBL/GenBank/DDBJ databases">
        <authorList>
            <consortium name="Pathogen Informatics"/>
            <person name="Doyle S."/>
        </authorList>
    </citation>
    <scope>NUCLEOTIDE SEQUENCE [LARGE SCALE GENOMIC DNA]</scope>
    <source>
        <strain evidence="1 2">NCTC10738</strain>
    </source>
</reference>
<evidence type="ECO:0000313" key="2">
    <source>
        <dbReference type="Proteomes" id="UP000254069"/>
    </source>
</evidence>
<proteinExistence type="predicted"/>
<evidence type="ECO:0000313" key="1">
    <source>
        <dbReference type="EMBL" id="SUJ03349.1"/>
    </source>
</evidence>
<dbReference type="AlphaFoldDB" id="A0A380BLM7"/>
<sequence>MIPNLDIAGDWRAYLEARASGIKSLWKKELAAVLERIDALEGETLASYLESLCELALCRSQPDRNAPQAASEEVSQLELDSPSLALPLAHPGLLPKLQAFWLARFDEPRVKLWLYCAYGLQDTYIKMRPLLGAAEGIDNPSPEILLQQILADSGVTDFLRQQAALHLARSLLDSLDFALHEVPYCLCIRADICWQMLDELDELATILPVVPLSRFNLSGEAYRRALTLWCNYCDYTEEQGARGHEPLEYDDWCAKLAEEHD</sequence>
<organism evidence="1 2">
    <name type="scientific">Shewanella algae</name>
    <dbReference type="NCBI Taxonomy" id="38313"/>
    <lineage>
        <taxon>Bacteria</taxon>
        <taxon>Pseudomonadati</taxon>
        <taxon>Pseudomonadota</taxon>
        <taxon>Gammaproteobacteria</taxon>
        <taxon>Alteromonadales</taxon>
        <taxon>Shewanellaceae</taxon>
        <taxon>Shewanella</taxon>
    </lineage>
</organism>
<protein>
    <submittedName>
        <fullName evidence="1">Uncharacterized protein</fullName>
    </submittedName>
</protein>
<keyword evidence="2" id="KW-1185">Reference proteome</keyword>
<dbReference type="RefSeq" id="WP_115390265.1">
    <property type="nucleotide sequence ID" value="NZ_JADZHC010000053.1"/>
</dbReference>
<dbReference type="Proteomes" id="UP000254069">
    <property type="component" value="Unassembled WGS sequence"/>
</dbReference>
<name>A0A380BLM7_9GAMM</name>
<accession>A0A380BLM7</accession>
<dbReference type="EMBL" id="UGYO01000002">
    <property type="protein sequence ID" value="SUJ03349.1"/>
    <property type="molecule type" value="Genomic_DNA"/>
</dbReference>
<gene>
    <name evidence="1" type="ORF">NCTC10738_03599</name>
</gene>